<feature type="region of interest" description="Disordered" evidence="6">
    <location>
        <begin position="27"/>
        <end position="55"/>
    </location>
</feature>
<name>A0A2Z6M0Q3_TRISU</name>
<dbReference type="SMART" id="SM00382">
    <property type="entry name" value="AAA"/>
    <property type="match status" value="1"/>
</dbReference>
<protein>
    <recommendedName>
        <fullName evidence="7">AAA+ ATPase domain-containing protein</fullName>
    </recommendedName>
</protein>
<dbReference type="Pfam" id="PF00004">
    <property type="entry name" value="AAA"/>
    <property type="match status" value="1"/>
</dbReference>
<dbReference type="GO" id="GO:0006508">
    <property type="term" value="P:proteolysis"/>
    <property type="evidence" value="ECO:0007669"/>
    <property type="project" value="UniProtKB-KW"/>
</dbReference>
<dbReference type="InterPro" id="IPR000642">
    <property type="entry name" value="Peptidase_M41"/>
</dbReference>
<evidence type="ECO:0000256" key="1">
    <source>
        <dbReference type="ARBA" id="ARBA00010044"/>
    </source>
</evidence>
<keyword evidence="5" id="KW-0809">Transit peptide</keyword>
<dbReference type="Gene3D" id="1.10.8.60">
    <property type="match status" value="1"/>
</dbReference>
<feature type="region of interest" description="Disordered" evidence="6">
    <location>
        <begin position="265"/>
        <end position="287"/>
    </location>
</feature>
<comment type="similarity">
    <text evidence="1">In the C-terminal section; belongs to the peptidase M41 family.</text>
</comment>
<evidence type="ECO:0000256" key="2">
    <source>
        <dbReference type="ARBA" id="ARBA00010550"/>
    </source>
</evidence>
<sequence length="886" mass="100894">MSSHCLIHFPPSSSSSPFLNPNFKKFPKHSKFRSISSQIQTPESENEEKDKTPNKNNLNFLKLSVTLTVISASLPQSATAVATVTEKKRTPRKGSTKKVEALTSEELKSWIEGIPVVSERIPYTEIIELKNSGKLKHIVKSCTAELREHSEAVLVVLEDSRVLRTVLPSIENDGKFWSLWDELKVDSLCMNAYSPPLKNPEMPLPILYRIWVSLPFHKPLVSFVNRFKPKKKSKKELEFGKARMELQKQKKEEVMRKKREMEMIERNERNKKREEERQRRQMRKKEYKKRMVEAKNISVSSAQFWTKMARNKNIINGLGVVFFLIFYRTVVYSYKKQKKDYEDRIKIQQADAEERKKIREMESEMGWTEAGADDDESEPGKGEENPYLRMTKQFMKSGARIRRAQNKRLPQYLERGVDVKFTDVAGLGKIRLELEEIVKFFTHGEMYRRRGVKIPGGILLCGSPGVGKTLLAKAVAGEAGVNFFSISASQFVEIYVGVGASRVRSLYQEAKENAPSVVFIDELDAVGRKRGLIKGSGGQERDATLNQLLVCLDGFEGKGEVITIASTNRPDILDPALVRPGRFDRKIFIPKPGVIGRIEILKVHARKKPVAEDIDYELISSMTDGMVGAELANIVEVAAINMMRESRTEITTDDLLQAAQMEERGMLDRKERSREKWEQVALNEAAMAVAALCLPNIYDIEYITIAPRAGRELGYVRAQLNSIKFNDGMLTRQSLVDHITIQLAPRAADEIWFGKDQLSTIWAETADNARVAARMYMLGGLSEKHHGVSNFWLSDRINEIDLEALKILNSCYERATEIMQQNRKLMDAVVNELVEKKSLIKEDIVRLVQLHGLTKPKMPISILDIRDAKRRQLQEVSSNGKETDKS</sequence>
<reference evidence="9" key="1">
    <citation type="journal article" date="2017" name="Front. Plant Sci.">
        <title>Climate Clever Clovers: New Paradigm to Reduce the Environmental Footprint of Ruminants by Breeding Low Methanogenic Forages Utilizing Haplotype Variation.</title>
        <authorList>
            <person name="Kaur P."/>
            <person name="Appels R."/>
            <person name="Bayer P.E."/>
            <person name="Keeble-Gagnere G."/>
            <person name="Wang J."/>
            <person name="Hirakawa H."/>
            <person name="Shirasawa K."/>
            <person name="Vercoe P."/>
            <person name="Stefanova K."/>
            <person name="Durmic Z."/>
            <person name="Nichols P."/>
            <person name="Revell C."/>
            <person name="Isobe S.N."/>
            <person name="Edwards D."/>
            <person name="Erskine W."/>
        </authorList>
    </citation>
    <scope>NUCLEOTIDE SEQUENCE [LARGE SCALE GENOMIC DNA]</scope>
    <source>
        <strain evidence="9">cv. Daliak</strain>
    </source>
</reference>
<organism evidence="8 9">
    <name type="scientific">Trifolium subterraneum</name>
    <name type="common">Subterranean clover</name>
    <dbReference type="NCBI Taxonomy" id="3900"/>
    <lineage>
        <taxon>Eukaryota</taxon>
        <taxon>Viridiplantae</taxon>
        <taxon>Streptophyta</taxon>
        <taxon>Embryophyta</taxon>
        <taxon>Tracheophyta</taxon>
        <taxon>Spermatophyta</taxon>
        <taxon>Magnoliopsida</taxon>
        <taxon>eudicotyledons</taxon>
        <taxon>Gunneridae</taxon>
        <taxon>Pentapetalae</taxon>
        <taxon>rosids</taxon>
        <taxon>fabids</taxon>
        <taxon>Fabales</taxon>
        <taxon>Fabaceae</taxon>
        <taxon>Papilionoideae</taxon>
        <taxon>50 kb inversion clade</taxon>
        <taxon>NPAAA clade</taxon>
        <taxon>Hologalegina</taxon>
        <taxon>IRL clade</taxon>
        <taxon>Trifolieae</taxon>
        <taxon>Trifolium</taxon>
    </lineage>
</organism>
<dbReference type="PANTHER" id="PTHR23076:SF56">
    <property type="entry name" value="INACTIVE ATP-DEPENDENT ZINC METALLOPROTEASE FTSHI 2, CHLOROPLASTIC-RELATED"/>
    <property type="match status" value="1"/>
</dbReference>
<dbReference type="FunFam" id="3.40.50.300:FF:000982">
    <property type="entry name" value="Inactive ATP-dependent zinc metalloprotease FTSHI 2 like"/>
    <property type="match status" value="1"/>
</dbReference>
<dbReference type="Gene3D" id="1.20.58.760">
    <property type="entry name" value="Peptidase M41"/>
    <property type="match status" value="1"/>
</dbReference>
<dbReference type="SUPFAM" id="SSF52540">
    <property type="entry name" value="P-loop containing nucleoside triphosphate hydrolases"/>
    <property type="match status" value="1"/>
</dbReference>
<dbReference type="EMBL" id="DF973112">
    <property type="protein sequence ID" value="GAU10954.1"/>
    <property type="molecule type" value="Genomic_DNA"/>
</dbReference>
<keyword evidence="3" id="KW-0645">Protease</keyword>
<dbReference type="InterPro" id="IPR003959">
    <property type="entry name" value="ATPase_AAA_core"/>
</dbReference>
<accession>A0A2Z6M0Q3</accession>
<feature type="domain" description="AAA+ ATPase" evidence="7">
    <location>
        <begin position="454"/>
        <end position="593"/>
    </location>
</feature>
<keyword evidence="4" id="KW-0378">Hydrolase</keyword>
<dbReference type="Proteomes" id="UP000242715">
    <property type="component" value="Unassembled WGS sequence"/>
</dbReference>
<dbReference type="InterPro" id="IPR041569">
    <property type="entry name" value="AAA_lid_3"/>
</dbReference>
<gene>
    <name evidence="8" type="ORF">TSUD_112480</name>
</gene>
<evidence type="ECO:0000256" key="3">
    <source>
        <dbReference type="ARBA" id="ARBA00022670"/>
    </source>
</evidence>
<feature type="compositionally biased region" description="Polar residues" evidence="6">
    <location>
        <begin position="33"/>
        <end position="43"/>
    </location>
</feature>
<dbReference type="InterPro" id="IPR037219">
    <property type="entry name" value="Peptidase_M41-like"/>
</dbReference>
<evidence type="ECO:0000256" key="4">
    <source>
        <dbReference type="ARBA" id="ARBA00022801"/>
    </source>
</evidence>
<dbReference type="FunFam" id="1.10.8.60:FF:000072">
    <property type="entry name" value="probable inactive ATP-dependent zinc metalloprotease FTSHI 2, chloroplastic"/>
    <property type="match status" value="1"/>
</dbReference>
<dbReference type="GO" id="GO:0045037">
    <property type="term" value="P:protein import into chloroplast stroma"/>
    <property type="evidence" value="ECO:0007669"/>
    <property type="project" value="TreeGrafter"/>
</dbReference>
<dbReference type="Pfam" id="PF17862">
    <property type="entry name" value="AAA_lid_3"/>
    <property type="match status" value="1"/>
</dbReference>
<comment type="similarity">
    <text evidence="2">In the N-terminal section; belongs to the AAA ATPase family.</text>
</comment>
<dbReference type="OrthoDB" id="1413014at2759"/>
<dbReference type="GO" id="GO:0016887">
    <property type="term" value="F:ATP hydrolysis activity"/>
    <property type="evidence" value="ECO:0007669"/>
    <property type="project" value="InterPro"/>
</dbReference>
<evidence type="ECO:0000256" key="5">
    <source>
        <dbReference type="ARBA" id="ARBA00022946"/>
    </source>
</evidence>
<dbReference type="InterPro" id="IPR003593">
    <property type="entry name" value="AAA+_ATPase"/>
</dbReference>
<evidence type="ECO:0000313" key="9">
    <source>
        <dbReference type="Proteomes" id="UP000242715"/>
    </source>
</evidence>
<dbReference type="SUPFAM" id="SSF140990">
    <property type="entry name" value="FtsH protease domain-like"/>
    <property type="match status" value="1"/>
</dbReference>
<dbReference type="GO" id="GO:0005524">
    <property type="term" value="F:ATP binding"/>
    <property type="evidence" value="ECO:0007669"/>
    <property type="project" value="InterPro"/>
</dbReference>
<evidence type="ECO:0000256" key="6">
    <source>
        <dbReference type="SAM" id="MobiDB-lite"/>
    </source>
</evidence>
<dbReference type="Pfam" id="PF01434">
    <property type="entry name" value="Peptidase_M41"/>
    <property type="match status" value="1"/>
</dbReference>
<keyword evidence="9" id="KW-1185">Reference proteome</keyword>
<feature type="region of interest" description="Disordered" evidence="6">
    <location>
        <begin position="1"/>
        <end position="20"/>
    </location>
</feature>
<dbReference type="InterPro" id="IPR027417">
    <property type="entry name" value="P-loop_NTPase"/>
</dbReference>
<dbReference type="CDD" id="cd19501">
    <property type="entry name" value="RecA-like_FtsH"/>
    <property type="match status" value="1"/>
</dbReference>
<dbReference type="GO" id="GO:0004222">
    <property type="term" value="F:metalloendopeptidase activity"/>
    <property type="evidence" value="ECO:0007669"/>
    <property type="project" value="InterPro"/>
</dbReference>
<dbReference type="PANTHER" id="PTHR23076">
    <property type="entry name" value="METALLOPROTEASE M41 FTSH"/>
    <property type="match status" value="1"/>
</dbReference>
<dbReference type="GO" id="GO:0009507">
    <property type="term" value="C:chloroplast"/>
    <property type="evidence" value="ECO:0007669"/>
    <property type="project" value="TreeGrafter"/>
</dbReference>
<dbReference type="Gene3D" id="3.40.50.300">
    <property type="entry name" value="P-loop containing nucleotide triphosphate hydrolases"/>
    <property type="match status" value="1"/>
</dbReference>
<proteinExistence type="inferred from homology"/>
<dbReference type="GO" id="GO:0004176">
    <property type="term" value="F:ATP-dependent peptidase activity"/>
    <property type="evidence" value="ECO:0007669"/>
    <property type="project" value="InterPro"/>
</dbReference>
<evidence type="ECO:0000259" key="7">
    <source>
        <dbReference type="SMART" id="SM00382"/>
    </source>
</evidence>
<dbReference type="AlphaFoldDB" id="A0A2Z6M0Q3"/>
<feature type="compositionally biased region" description="Basic and acidic residues" evidence="6">
    <location>
        <begin position="265"/>
        <end position="279"/>
    </location>
</feature>
<evidence type="ECO:0000313" key="8">
    <source>
        <dbReference type="EMBL" id="GAU10954.1"/>
    </source>
</evidence>
<feature type="region of interest" description="Disordered" evidence="6">
    <location>
        <begin position="362"/>
        <end position="385"/>
    </location>
</feature>